<reference evidence="4" key="1">
    <citation type="submission" date="2017-03" db="EMBL/GenBank/DDBJ databases">
        <authorList>
            <person name="Sharma R."/>
            <person name="Thines M."/>
        </authorList>
    </citation>
    <scope>NUCLEOTIDE SEQUENCE [LARGE SCALE GENOMIC DNA]</scope>
</reference>
<organism evidence="3 4">
    <name type="scientific">Lasallia pustulata</name>
    <dbReference type="NCBI Taxonomy" id="136370"/>
    <lineage>
        <taxon>Eukaryota</taxon>
        <taxon>Fungi</taxon>
        <taxon>Dikarya</taxon>
        <taxon>Ascomycota</taxon>
        <taxon>Pezizomycotina</taxon>
        <taxon>Lecanoromycetes</taxon>
        <taxon>OSLEUM clade</taxon>
        <taxon>Umbilicariomycetidae</taxon>
        <taxon>Umbilicariales</taxon>
        <taxon>Umbilicariaceae</taxon>
        <taxon>Lasallia</taxon>
    </lineage>
</organism>
<proteinExistence type="predicted"/>
<dbReference type="Proteomes" id="UP000192927">
    <property type="component" value="Unassembled WGS sequence"/>
</dbReference>
<protein>
    <submittedName>
        <fullName evidence="3">KAT8 regulatory NSL complex subunit 3/Testis-expressed sequence 30 protein</fullName>
    </submittedName>
</protein>
<feature type="compositionally biased region" description="Basic residues" evidence="1">
    <location>
        <begin position="268"/>
        <end position="279"/>
    </location>
</feature>
<dbReference type="InterPro" id="IPR026555">
    <property type="entry name" value="NSL3/Tex30"/>
</dbReference>
<dbReference type="PANTHER" id="PTHR13136:SF11">
    <property type="entry name" value="TESTIS-EXPRESSED PROTEIN 30"/>
    <property type="match status" value="1"/>
</dbReference>
<feature type="domain" description="KANL3/Tex30 alpha/beta hydrolase-like" evidence="2">
    <location>
        <begin position="89"/>
        <end position="198"/>
    </location>
</feature>
<accession>A0A1W5D463</accession>
<feature type="region of interest" description="Disordered" evidence="1">
    <location>
        <begin position="240"/>
        <end position="309"/>
    </location>
</feature>
<dbReference type="SUPFAM" id="SSF53474">
    <property type="entry name" value="alpha/beta-Hydrolases"/>
    <property type="match status" value="1"/>
</dbReference>
<dbReference type="Gene3D" id="3.40.50.1820">
    <property type="entry name" value="alpha/beta hydrolase"/>
    <property type="match status" value="1"/>
</dbReference>
<evidence type="ECO:0000313" key="3">
    <source>
        <dbReference type="EMBL" id="SLM37876.1"/>
    </source>
</evidence>
<evidence type="ECO:0000256" key="1">
    <source>
        <dbReference type="SAM" id="MobiDB-lite"/>
    </source>
</evidence>
<dbReference type="AlphaFoldDB" id="A0A1W5D463"/>
<dbReference type="Pfam" id="PF20408">
    <property type="entry name" value="Abhydrolase_11"/>
    <property type="match status" value="1"/>
</dbReference>
<evidence type="ECO:0000313" key="4">
    <source>
        <dbReference type="Proteomes" id="UP000192927"/>
    </source>
</evidence>
<dbReference type="InterPro" id="IPR046879">
    <property type="entry name" value="KANL3/Tex30_Abhydrolase"/>
</dbReference>
<sequence length="309" mass="33975">MHRQTLEVPYSPKPIQCTLSWPEETKNREDRESPSPTPVLIFTHGAGGTLSSDAIANFSAGFAVHAPILCFQGNMNLKSRVKMYSCVIENQSFSMCLGGRSMGARAAVMAATDATERLVLVSYPLHTGKETRDEILLDLAQSVKVIFVIGSRDSMCGLGQLEDVRSKMKCKTWLVVVEEADHGMSVKPKSGTEAVGKMTGEVVANWIDECEEKKTEGRITWKGEEERAEWSGWSEVSADVVAQPPQKKETPVQDPEDAIAATQDQPSKRSKSKRSKSTGKKTPAEEAVSGRRGLSWSCKGMSPRKRIKR</sequence>
<name>A0A1W5D463_9LECA</name>
<dbReference type="PANTHER" id="PTHR13136">
    <property type="entry name" value="TESTIS DEVELOPMENT PROTEIN PRTD"/>
    <property type="match status" value="1"/>
</dbReference>
<evidence type="ECO:0000259" key="2">
    <source>
        <dbReference type="Pfam" id="PF20408"/>
    </source>
</evidence>
<dbReference type="EMBL" id="FWEW01001957">
    <property type="protein sequence ID" value="SLM37876.1"/>
    <property type="molecule type" value="Genomic_DNA"/>
</dbReference>
<dbReference type="InterPro" id="IPR029058">
    <property type="entry name" value="AB_hydrolase_fold"/>
</dbReference>
<keyword evidence="4" id="KW-1185">Reference proteome</keyword>